<protein>
    <submittedName>
        <fullName evidence="1">Uncharacterized protein</fullName>
    </submittedName>
</protein>
<organism evidence="1 2">
    <name type="scientific">Symbiodinium microadriaticum</name>
    <name type="common">Dinoflagellate</name>
    <name type="synonym">Zooxanthella microadriatica</name>
    <dbReference type="NCBI Taxonomy" id="2951"/>
    <lineage>
        <taxon>Eukaryota</taxon>
        <taxon>Sar</taxon>
        <taxon>Alveolata</taxon>
        <taxon>Dinophyceae</taxon>
        <taxon>Suessiales</taxon>
        <taxon>Symbiodiniaceae</taxon>
        <taxon>Symbiodinium</taxon>
    </lineage>
</organism>
<keyword evidence="2" id="KW-1185">Reference proteome</keyword>
<dbReference type="OrthoDB" id="10359354at2759"/>
<name>A0A1Q9CNM4_SYMMI</name>
<evidence type="ECO:0000313" key="1">
    <source>
        <dbReference type="EMBL" id="OLP84529.1"/>
    </source>
</evidence>
<dbReference type="AlphaFoldDB" id="A0A1Q9CNM4"/>
<proteinExistence type="predicted"/>
<accession>A0A1Q9CNM4</accession>
<dbReference type="Proteomes" id="UP000186817">
    <property type="component" value="Unassembled WGS sequence"/>
</dbReference>
<comment type="caution">
    <text evidence="1">The sequence shown here is derived from an EMBL/GenBank/DDBJ whole genome shotgun (WGS) entry which is preliminary data.</text>
</comment>
<evidence type="ECO:0000313" key="2">
    <source>
        <dbReference type="Proteomes" id="UP000186817"/>
    </source>
</evidence>
<gene>
    <name evidence="1" type="ORF">AK812_SmicGene34584</name>
</gene>
<sequence>MQHEILLRPHEEAYIKEHKLDLKRFHGMDLVFEARMRFLEMSRPPDERAKLCPGWLEESVAALSGYAGRPTVSWPSIKRRKSDCIRIVTGDTLKSQALAGRFYPAVIRVPSLHIADHRSKKRHYGPQLFRGLKERCRRRRPLLFLKHQLYLCRCLSLNFLGNEYSFKLRLAGDVQIHDATGKPCIQLFEPILSYAVIFQCPTRPAIEDAPAGGASSVASARGAFVFFLGLAGREVAVQRAPQSEYLGGLAMKQLTIVLLTYLPSAADSSADPVMGRMSKNHCAYGLRNGGRLEWVLVKSSVYMGNGWLSYAVMPMICGRGPRLQPKDQNSECGSRVLFDAQGIDSCDGKTQRLLEDVDSSPVEEQILVPREVMSDLEAVQDVLNSALKGRLQRTGDVSFFSTASASPQVRSILEAAGGAN</sequence>
<dbReference type="EMBL" id="LSRX01001034">
    <property type="protein sequence ID" value="OLP84529.1"/>
    <property type="molecule type" value="Genomic_DNA"/>
</dbReference>
<reference evidence="1 2" key="1">
    <citation type="submission" date="2016-02" db="EMBL/GenBank/DDBJ databases">
        <title>Genome analysis of coral dinoflagellate symbionts highlights evolutionary adaptations to a symbiotic lifestyle.</title>
        <authorList>
            <person name="Aranda M."/>
            <person name="Li Y."/>
            <person name="Liew Y.J."/>
            <person name="Baumgarten S."/>
            <person name="Simakov O."/>
            <person name="Wilson M."/>
            <person name="Piel J."/>
            <person name="Ashoor H."/>
            <person name="Bougouffa S."/>
            <person name="Bajic V.B."/>
            <person name="Ryu T."/>
            <person name="Ravasi T."/>
            <person name="Bayer T."/>
            <person name="Micklem G."/>
            <person name="Kim H."/>
            <person name="Bhak J."/>
            <person name="Lajeunesse T.C."/>
            <person name="Voolstra C.R."/>
        </authorList>
    </citation>
    <scope>NUCLEOTIDE SEQUENCE [LARGE SCALE GENOMIC DNA]</scope>
    <source>
        <strain evidence="1 2">CCMP2467</strain>
    </source>
</reference>